<keyword evidence="3" id="KW-1003">Cell membrane</keyword>
<evidence type="ECO:0000259" key="12">
    <source>
        <dbReference type="Pfam" id="PF00999"/>
    </source>
</evidence>
<dbReference type="InterPro" id="IPR018422">
    <property type="entry name" value="Cation/H_exchanger_CPA1"/>
</dbReference>
<accession>A0ABV4BYQ7</accession>
<dbReference type="Gene3D" id="6.10.140.1330">
    <property type="match status" value="1"/>
</dbReference>
<keyword evidence="9" id="KW-0739">Sodium transport</keyword>
<evidence type="ECO:0000256" key="4">
    <source>
        <dbReference type="ARBA" id="ARBA00022692"/>
    </source>
</evidence>
<keyword evidence="6" id="KW-0915">Sodium</keyword>
<comment type="subcellular location">
    <subcellularLocation>
        <location evidence="1">Cell membrane</location>
        <topology evidence="1">Multi-pass membrane protein</topology>
    </subcellularLocation>
</comment>
<evidence type="ECO:0000313" key="14">
    <source>
        <dbReference type="Proteomes" id="UP001564760"/>
    </source>
</evidence>
<sequence>MGTPNIFPDTIFYVFLPPLVYYAALFIAPDDLRANARSIRVLAVGLVVATAAAVAAVMVGIGGVSLAAALVAGVVVALTDPVSATSVFKRLKVPERLSTTVEGEGLTNDGMGLVLYQGTVGIAVAGTVRPGHLAMTFLAAPAGGAMLGLFVAWLLVKVTLPWLLRLFELRADDFHTEENEARLRGSSGRVGLARRQRDTAAQPGTRRRPRGGRAAPVVGAAAYR</sequence>
<evidence type="ECO:0000256" key="7">
    <source>
        <dbReference type="ARBA" id="ARBA00023065"/>
    </source>
</evidence>
<dbReference type="InterPro" id="IPR006153">
    <property type="entry name" value="Cation/H_exchanger_TM"/>
</dbReference>
<dbReference type="PANTHER" id="PTHR10110:SF86">
    <property type="entry name" value="SODIUM_HYDROGEN EXCHANGER 7"/>
    <property type="match status" value="1"/>
</dbReference>
<evidence type="ECO:0000256" key="11">
    <source>
        <dbReference type="SAM" id="Phobius"/>
    </source>
</evidence>
<evidence type="ECO:0000256" key="9">
    <source>
        <dbReference type="ARBA" id="ARBA00023201"/>
    </source>
</evidence>
<dbReference type="RefSeq" id="WP_369737292.1">
    <property type="nucleotide sequence ID" value="NZ_JBGEDP010000001.1"/>
</dbReference>
<evidence type="ECO:0000256" key="5">
    <source>
        <dbReference type="ARBA" id="ARBA00022989"/>
    </source>
</evidence>
<dbReference type="Pfam" id="PF00999">
    <property type="entry name" value="Na_H_Exchanger"/>
    <property type="match status" value="1"/>
</dbReference>
<keyword evidence="8 11" id="KW-0472">Membrane</keyword>
<proteinExistence type="predicted"/>
<organism evidence="13 14">
    <name type="scientific">Mycobacterium servetii</name>
    <dbReference type="NCBI Taxonomy" id="3237418"/>
    <lineage>
        <taxon>Bacteria</taxon>
        <taxon>Bacillati</taxon>
        <taxon>Actinomycetota</taxon>
        <taxon>Actinomycetes</taxon>
        <taxon>Mycobacteriales</taxon>
        <taxon>Mycobacteriaceae</taxon>
        <taxon>Mycobacterium</taxon>
    </lineage>
</organism>
<protein>
    <submittedName>
        <fullName evidence="13">Cation:proton antiporter</fullName>
    </submittedName>
</protein>
<feature type="transmembrane region" description="Helical" evidence="11">
    <location>
        <begin position="12"/>
        <end position="29"/>
    </location>
</feature>
<evidence type="ECO:0000313" key="13">
    <source>
        <dbReference type="EMBL" id="MEY8014872.1"/>
    </source>
</evidence>
<comment type="caution">
    <text evidence="13">The sequence shown here is derived from an EMBL/GenBank/DDBJ whole genome shotgun (WGS) entry which is preliminary data.</text>
</comment>
<feature type="compositionally biased region" description="Low complexity" evidence="10">
    <location>
        <begin position="212"/>
        <end position="224"/>
    </location>
</feature>
<feature type="transmembrane region" description="Helical" evidence="11">
    <location>
        <begin position="41"/>
        <end position="61"/>
    </location>
</feature>
<evidence type="ECO:0000256" key="10">
    <source>
        <dbReference type="SAM" id="MobiDB-lite"/>
    </source>
</evidence>
<dbReference type="Proteomes" id="UP001564760">
    <property type="component" value="Unassembled WGS sequence"/>
</dbReference>
<evidence type="ECO:0000256" key="1">
    <source>
        <dbReference type="ARBA" id="ARBA00004651"/>
    </source>
</evidence>
<evidence type="ECO:0000256" key="2">
    <source>
        <dbReference type="ARBA" id="ARBA00022448"/>
    </source>
</evidence>
<dbReference type="PANTHER" id="PTHR10110">
    <property type="entry name" value="SODIUM/HYDROGEN EXCHANGER"/>
    <property type="match status" value="1"/>
</dbReference>
<keyword evidence="7" id="KW-0406">Ion transport</keyword>
<keyword evidence="4 11" id="KW-0812">Transmembrane</keyword>
<keyword evidence="14" id="KW-1185">Reference proteome</keyword>
<name>A0ABV4BYQ7_9MYCO</name>
<feature type="region of interest" description="Disordered" evidence="10">
    <location>
        <begin position="185"/>
        <end position="224"/>
    </location>
</feature>
<feature type="transmembrane region" description="Helical" evidence="11">
    <location>
        <begin position="134"/>
        <end position="156"/>
    </location>
</feature>
<keyword evidence="2" id="KW-0813">Transport</keyword>
<evidence type="ECO:0000256" key="6">
    <source>
        <dbReference type="ARBA" id="ARBA00023053"/>
    </source>
</evidence>
<keyword evidence="5 11" id="KW-1133">Transmembrane helix</keyword>
<dbReference type="EMBL" id="JBGEDP010000001">
    <property type="protein sequence ID" value="MEY8014872.1"/>
    <property type="molecule type" value="Genomic_DNA"/>
</dbReference>
<gene>
    <name evidence="13" type="ORF">AB8998_07545</name>
</gene>
<evidence type="ECO:0000256" key="8">
    <source>
        <dbReference type="ARBA" id="ARBA00023136"/>
    </source>
</evidence>
<feature type="domain" description="Cation/H+ exchanger transmembrane" evidence="12">
    <location>
        <begin position="6"/>
        <end position="159"/>
    </location>
</feature>
<reference evidence="13 14" key="1">
    <citation type="submission" date="2024-08" db="EMBL/GenBank/DDBJ databases">
        <title>Mycobacterium servetensis sp. nov., a novel rapid-growing mycobacterial species recovered from a human patient in Zaragoza, Spain.</title>
        <authorList>
            <person name="Tristancho-Baro A.I."/>
            <person name="Buenestado-Serrano S."/>
            <person name="Garcia De Viedma D."/>
            <person name="Milagro-Beamonte A."/>
            <person name="Burillo N."/>
            <person name="Sanz S."/>
            <person name="Lopez-Calleja A.I."/>
            <person name="Penas-Utrilla D."/>
            <person name="Guardingo M."/>
            <person name="Garcia M.J."/>
            <person name="Vinuelas-Bayon J."/>
        </authorList>
    </citation>
    <scope>NUCLEOTIDE SEQUENCE [LARGE SCALE GENOMIC DNA]</scope>
    <source>
        <strain evidence="14">HUMS_12744610</strain>
    </source>
</reference>
<evidence type="ECO:0000256" key="3">
    <source>
        <dbReference type="ARBA" id="ARBA00022475"/>
    </source>
</evidence>